<reference evidence="2 3" key="1">
    <citation type="submission" date="2019-03" db="EMBL/GenBank/DDBJ databases">
        <authorList>
            <person name="Kox A.R. M."/>
        </authorList>
    </citation>
    <scope>NUCLEOTIDE SEQUENCE [LARGE SCALE GENOMIC DNA]</scope>
    <source>
        <strain evidence="2">MTUNDRAET4 annotated genome</strain>
        <plasmid evidence="3">2</plasmid>
    </source>
</reference>
<dbReference type="RefSeq" id="WP_134493025.1">
    <property type="nucleotide sequence ID" value="NZ_CP139088.1"/>
</dbReference>
<sequence length="327" mass="34601">MIKKLLISATLLVASVLAANAGESIIPITPPGGTDLSQALLPPTGLYFGLVTIPFNRNDYLFGINGKPVPSAQNLKISAPINAGVLSYVYPFDVFGGSLKTSVVLPVEHLCFDIIAVAEKGCVAGLADTYSDLFYWSKSLGLAGVTPGKLPLQYGLTFAGGMAIKAPTGAYTPSSPLNVGSGSWVAIPNFALTYTTGPNWSIGGDSTEVSARLFYGVPFTNPRRLGSNLPGYTSGNLINVDWSVSERYGPFRLGVAGAYETQVSNDTTVGGIPKPHGNRFNLFEIGPVAEYMLPGGVVLKAKYLRVVAAQNNANEQFFYLSLGMKIF</sequence>
<geneLocation type="plasmid" evidence="2 3">
    <name>2</name>
</geneLocation>
<dbReference type="Proteomes" id="UP000294360">
    <property type="component" value="Plasmid 2"/>
</dbReference>
<dbReference type="AlphaFoldDB" id="A0A4U8Z731"/>
<dbReference type="KEGG" id="mtun:MTUNDRAET4_0241.1"/>
<dbReference type="InterPro" id="IPR025737">
    <property type="entry name" value="FApF"/>
</dbReference>
<dbReference type="OrthoDB" id="8410150at2"/>
<organism evidence="2 3">
    <name type="scientific">Methylocella tundrae</name>
    <dbReference type="NCBI Taxonomy" id="227605"/>
    <lineage>
        <taxon>Bacteria</taxon>
        <taxon>Pseudomonadati</taxon>
        <taxon>Pseudomonadota</taxon>
        <taxon>Alphaproteobacteria</taxon>
        <taxon>Hyphomicrobiales</taxon>
        <taxon>Beijerinckiaceae</taxon>
        <taxon>Methylocella</taxon>
    </lineage>
</organism>
<dbReference type="Pfam" id="PF13557">
    <property type="entry name" value="Phenol_MetA_deg"/>
    <property type="match status" value="1"/>
</dbReference>
<proteinExistence type="predicted"/>
<feature type="signal peptide" evidence="1">
    <location>
        <begin position="1"/>
        <end position="21"/>
    </location>
</feature>
<accession>A0A4U8Z731</accession>
<evidence type="ECO:0000313" key="3">
    <source>
        <dbReference type="Proteomes" id="UP000294360"/>
    </source>
</evidence>
<gene>
    <name evidence="2" type="ORF">MTUNDRAET4_0241</name>
</gene>
<protein>
    <recommendedName>
        <fullName evidence="4">Transporter</fullName>
    </recommendedName>
</protein>
<evidence type="ECO:0000313" key="2">
    <source>
        <dbReference type="EMBL" id="VFU16594.1"/>
    </source>
</evidence>
<name>A0A4U8Z731_METTU</name>
<keyword evidence="1" id="KW-0732">Signal</keyword>
<evidence type="ECO:0008006" key="4">
    <source>
        <dbReference type="Google" id="ProtNLM"/>
    </source>
</evidence>
<dbReference type="EMBL" id="LR536451">
    <property type="protein sequence ID" value="VFU16594.1"/>
    <property type="molecule type" value="Genomic_DNA"/>
</dbReference>
<feature type="chain" id="PRO_5020247850" description="Transporter" evidence="1">
    <location>
        <begin position="22"/>
        <end position="327"/>
    </location>
</feature>
<keyword evidence="2" id="KW-0614">Plasmid</keyword>
<evidence type="ECO:0000256" key="1">
    <source>
        <dbReference type="SAM" id="SignalP"/>
    </source>
</evidence>